<keyword evidence="2" id="KW-0808">Transferase</keyword>
<evidence type="ECO:0000256" key="7">
    <source>
        <dbReference type="ARBA" id="ARBA00022842"/>
    </source>
</evidence>
<protein>
    <recommendedName>
        <fullName evidence="8">Alpha-glucan water dikinase phosphohistidine-like domain-containing protein</fullName>
    </recommendedName>
</protein>
<dbReference type="AlphaFoldDB" id="A0A813HD08"/>
<evidence type="ECO:0000256" key="6">
    <source>
        <dbReference type="ARBA" id="ARBA00022840"/>
    </source>
</evidence>
<dbReference type="Proteomes" id="UP000654075">
    <property type="component" value="Unassembled WGS sequence"/>
</dbReference>
<evidence type="ECO:0000313" key="10">
    <source>
        <dbReference type="Proteomes" id="UP000654075"/>
    </source>
</evidence>
<evidence type="ECO:0000256" key="2">
    <source>
        <dbReference type="ARBA" id="ARBA00022679"/>
    </source>
</evidence>
<dbReference type="PANTHER" id="PTHR46999">
    <property type="entry name" value="ALPHA-GLUCAN WATER DIKINASE 1, CHLOROPLASTIC-RELATED"/>
    <property type="match status" value="1"/>
</dbReference>
<dbReference type="Pfam" id="PF22973">
    <property type="entry name" value="GWD1_pHisD"/>
    <property type="match status" value="1"/>
</dbReference>
<dbReference type="OrthoDB" id="425424at2759"/>
<sequence length="193" mass="20085">VVSGGPKSGPAVGTVEILKELPATVEASRSPLVAVLETMTGWEDIPFGIAAVLLPSSQAVDTLSHAAIRARNQHVLLASCDDDSVLAELRKCAGQRLQLSVSAAGVTWSAAEKEVTAAAKASATAAPPTLNVVKPPVPPGWAIGVTSYEKNKKCLGGKSLHLAELWPKNGEYKVPQSVTVPFGIFEKSLLEAL</sequence>
<comment type="cofactor">
    <cofactor evidence="1">
        <name>Mg(2+)</name>
        <dbReference type="ChEBI" id="CHEBI:18420"/>
    </cofactor>
</comment>
<keyword evidence="3" id="KW-0479">Metal-binding</keyword>
<feature type="non-terminal residue" evidence="9">
    <location>
        <position position="1"/>
    </location>
</feature>
<keyword evidence="7" id="KW-0460">Magnesium</keyword>
<dbReference type="EMBL" id="CAJNNV010031410">
    <property type="protein sequence ID" value="CAE8636119.1"/>
    <property type="molecule type" value="Genomic_DNA"/>
</dbReference>
<feature type="domain" description="Alpha-glucan water dikinase phosphohistidine-like" evidence="8">
    <location>
        <begin position="11"/>
        <end position="114"/>
    </location>
</feature>
<evidence type="ECO:0000313" key="9">
    <source>
        <dbReference type="EMBL" id="CAE8636119.1"/>
    </source>
</evidence>
<reference evidence="9" key="1">
    <citation type="submission" date="2021-02" db="EMBL/GenBank/DDBJ databases">
        <authorList>
            <person name="Dougan E. K."/>
            <person name="Rhodes N."/>
            <person name="Thang M."/>
            <person name="Chan C."/>
        </authorList>
    </citation>
    <scope>NUCLEOTIDE SEQUENCE</scope>
</reference>
<accession>A0A813HD08</accession>
<keyword evidence="10" id="KW-1185">Reference proteome</keyword>
<dbReference type="GO" id="GO:0046872">
    <property type="term" value="F:metal ion binding"/>
    <property type="evidence" value="ECO:0007669"/>
    <property type="project" value="UniProtKB-KW"/>
</dbReference>
<keyword evidence="6" id="KW-0067">ATP-binding</keyword>
<gene>
    <name evidence="9" type="ORF">PGLA1383_LOCUS51631</name>
</gene>
<dbReference type="InterPro" id="IPR054481">
    <property type="entry name" value="GWD1_pHisD"/>
</dbReference>
<evidence type="ECO:0000259" key="8">
    <source>
        <dbReference type="Pfam" id="PF22973"/>
    </source>
</evidence>
<evidence type="ECO:0000256" key="3">
    <source>
        <dbReference type="ARBA" id="ARBA00022723"/>
    </source>
</evidence>
<comment type="caution">
    <text evidence="9">The sequence shown here is derived from an EMBL/GenBank/DDBJ whole genome shotgun (WGS) entry which is preliminary data.</text>
</comment>
<evidence type="ECO:0000256" key="1">
    <source>
        <dbReference type="ARBA" id="ARBA00001946"/>
    </source>
</evidence>
<name>A0A813HD08_POLGL</name>
<dbReference type="GO" id="GO:0005524">
    <property type="term" value="F:ATP binding"/>
    <property type="evidence" value="ECO:0007669"/>
    <property type="project" value="UniProtKB-KW"/>
</dbReference>
<evidence type="ECO:0000256" key="4">
    <source>
        <dbReference type="ARBA" id="ARBA00022741"/>
    </source>
</evidence>
<feature type="non-terminal residue" evidence="9">
    <location>
        <position position="193"/>
    </location>
</feature>
<keyword evidence="5" id="KW-0418">Kinase</keyword>
<organism evidence="9 10">
    <name type="scientific">Polarella glacialis</name>
    <name type="common">Dinoflagellate</name>
    <dbReference type="NCBI Taxonomy" id="89957"/>
    <lineage>
        <taxon>Eukaryota</taxon>
        <taxon>Sar</taxon>
        <taxon>Alveolata</taxon>
        <taxon>Dinophyceae</taxon>
        <taxon>Suessiales</taxon>
        <taxon>Suessiaceae</taxon>
        <taxon>Polarella</taxon>
    </lineage>
</organism>
<evidence type="ECO:0000256" key="5">
    <source>
        <dbReference type="ARBA" id="ARBA00022777"/>
    </source>
</evidence>
<dbReference type="GO" id="GO:0016301">
    <property type="term" value="F:kinase activity"/>
    <property type="evidence" value="ECO:0007669"/>
    <property type="project" value="UniProtKB-KW"/>
</dbReference>
<keyword evidence="4" id="KW-0547">Nucleotide-binding</keyword>
<proteinExistence type="predicted"/>